<proteinExistence type="predicted"/>
<evidence type="ECO:0000313" key="3">
    <source>
        <dbReference type="Proteomes" id="UP000789405"/>
    </source>
</evidence>
<gene>
    <name evidence="2" type="ORF">DERYTH_LOCUS7525</name>
</gene>
<evidence type="ECO:0000313" key="2">
    <source>
        <dbReference type="EMBL" id="CAG8598547.1"/>
    </source>
</evidence>
<sequence length="239" mass="26955">MSDPRVANFDEAFTTTDSRPNSQFLESFEKLDLSAKGRLELVEGELFSSRPNSQFIENFGSELNEDELSFETVTKSERSYLRHIEDETIDIVTKSDKASESESLRESLRCVEDEVAGTVTKTETKSFSHVEDETEGTVTKSDTASERVSLSHVEDETVGTIIASVRESLRYVEDETTSTVTTIKTTTSTLIDDVKTTSYKKKVMDKREKAILRTLAKIDRSMEVDLCYVLDCTGLYFLN</sequence>
<keyword evidence="3" id="KW-1185">Reference proteome</keyword>
<protein>
    <submittedName>
        <fullName evidence="2">25982_t:CDS:1</fullName>
    </submittedName>
</protein>
<accession>A0A9N9CGY5</accession>
<name>A0A9N9CGY5_9GLOM</name>
<evidence type="ECO:0000256" key="1">
    <source>
        <dbReference type="SAM" id="MobiDB-lite"/>
    </source>
</evidence>
<organism evidence="2 3">
    <name type="scientific">Dentiscutata erythropus</name>
    <dbReference type="NCBI Taxonomy" id="1348616"/>
    <lineage>
        <taxon>Eukaryota</taxon>
        <taxon>Fungi</taxon>
        <taxon>Fungi incertae sedis</taxon>
        <taxon>Mucoromycota</taxon>
        <taxon>Glomeromycotina</taxon>
        <taxon>Glomeromycetes</taxon>
        <taxon>Diversisporales</taxon>
        <taxon>Gigasporaceae</taxon>
        <taxon>Dentiscutata</taxon>
    </lineage>
</organism>
<dbReference type="Proteomes" id="UP000789405">
    <property type="component" value="Unassembled WGS sequence"/>
</dbReference>
<dbReference type="EMBL" id="CAJVPY010003686">
    <property type="protein sequence ID" value="CAG8598547.1"/>
    <property type="molecule type" value="Genomic_DNA"/>
</dbReference>
<dbReference type="AlphaFoldDB" id="A0A9N9CGY5"/>
<feature type="compositionally biased region" description="Polar residues" evidence="1">
    <location>
        <begin position="136"/>
        <end position="145"/>
    </location>
</feature>
<feature type="region of interest" description="Disordered" evidence="1">
    <location>
        <begin position="125"/>
        <end position="145"/>
    </location>
</feature>
<reference evidence="2" key="1">
    <citation type="submission" date="2021-06" db="EMBL/GenBank/DDBJ databases">
        <authorList>
            <person name="Kallberg Y."/>
            <person name="Tangrot J."/>
            <person name="Rosling A."/>
        </authorList>
    </citation>
    <scope>NUCLEOTIDE SEQUENCE</scope>
    <source>
        <strain evidence="2">MA453B</strain>
    </source>
</reference>
<comment type="caution">
    <text evidence="2">The sequence shown here is derived from an EMBL/GenBank/DDBJ whole genome shotgun (WGS) entry which is preliminary data.</text>
</comment>